<evidence type="ECO:0000313" key="4">
    <source>
        <dbReference type="Proteomes" id="UP001361570"/>
    </source>
</evidence>
<dbReference type="PROSITE" id="PS51257">
    <property type="entry name" value="PROKAR_LIPOPROTEIN"/>
    <property type="match status" value="1"/>
</dbReference>
<protein>
    <submittedName>
        <fullName evidence="3">Uncharacterized protein</fullName>
    </submittedName>
</protein>
<proteinExistence type="predicted"/>
<evidence type="ECO:0000256" key="1">
    <source>
        <dbReference type="SAM" id="MobiDB-lite"/>
    </source>
</evidence>
<feature type="chain" id="PRO_5046237710" evidence="2">
    <location>
        <begin position="20"/>
        <end position="170"/>
    </location>
</feature>
<dbReference type="Proteomes" id="UP001361570">
    <property type="component" value="Unassembled WGS sequence"/>
</dbReference>
<keyword evidence="4" id="KW-1185">Reference proteome</keyword>
<feature type="region of interest" description="Disordered" evidence="1">
    <location>
        <begin position="24"/>
        <end position="56"/>
    </location>
</feature>
<evidence type="ECO:0000313" key="3">
    <source>
        <dbReference type="EMBL" id="MEI4270345.1"/>
    </source>
</evidence>
<gene>
    <name evidence="3" type="ORF">TEK04_01295</name>
</gene>
<comment type="caution">
    <text evidence="3">The sequence shown here is derived from an EMBL/GenBank/DDBJ whole genome shotgun (WGS) entry which is preliminary data.</text>
</comment>
<feature type="signal peptide" evidence="2">
    <location>
        <begin position="1"/>
        <end position="19"/>
    </location>
</feature>
<sequence>MRMRPALAALSATALLGLAACGGSDDDSAAATSAGTSAEQTSSSSAETSTGAGDDQTATFCTEAEQSLDGFDDELDAAGPEGLVTILPQVVDAIDALDPPAAIAGDVQTLRDAYDQLAQAAAANDLTTPEGQQAFQDAYAQLQPTAQPAEDALEDWTDANCADDGASPTS</sequence>
<dbReference type="RefSeq" id="WP_336402486.1">
    <property type="nucleotide sequence ID" value="NZ_JBAPLU010000001.1"/>
</dbReference>
<evidence type="ECO:0000256" key="2">
    <source>
        <dbReference type="SAM" id="SignalP"/>
    </source>
</evidence>
<organism evidence="3 4">
    <name type="scientific">Klenkia sesuvii</name>
    <dbReference type="NCBI Taxonomy" id="3103137"/>
    <lineage>
        <taxon>Bacteria</taxon>
        <taxon>Bacillati</taxon>
        <taxon>Actinomycetota</taxon>
        <taxon>Actinomycetes</taxon>
        <taxon>Geodermatophilales</taxon>
        <taxon>Geodermatophilaceae</taxon>
        <taxon>Klenkia</taxon>
    </lineage>
</organism>
<dbReference type="EMBL" id="JBAPLU010000001">
    <property type="protein sequence ID" value="MEI4270345.1"/>
    <property type="molecule type" value="Genomic_DNA"/>
</dbReference>
<feature type="compositionally biased region" description="Low complexity" evidence="1">
    <location>
        <begin position="24"/>
        <end position="54"/>
    </location>
</feature>
<reference evidence="3 4" key="1">
    <citation type="submission" date="2024-03" db="EMBL/GenBank/DDBJ databases">
        <title>Draft genome sequence of Klenkia sp. LSe6-5.</title>
        <authorList>
            <person name="Duangmal K."/>
            <person name="Chantavorakit T."/>
        </authorList>
    </citation>
    <scope>NUCLEOTIDE SEQUENCE [LARGE SCALE GENOMIC DNA]</scope>
    <source>
        <strain evidence="3 4">LSe6-5</strain>
    </source>
</reference>
<accession>A0ABU8DNW0</accession>
<keyword evidence="2" id="KW-0732">Signal</keyword>
<name>A0ABU8DNW0_9ACTN</name>